<keyword evidence="2" id="KW-1185">Reference proteome</keyword>
<name>A0ABN7XME5_GIGMA</name>
<feature type="non-terminal residue" evidence="1">
    <location>
        <position position="208"/>
    </location>
</feature>
<dbReference type="InterPro" id="IPR043502">
    <property type="entry name" value="DNA/RNA_pol_sf"/>
</dbReference>
<organism evidence="1 2">
    <name type="scientific">Gigaspora margarita</name>
    <dbReference type="NCBI Taxonomy" id="4874"/>
    <lineage>
        <taxon>Eukaryota</taxon>
        <taxon>Fungi</taxon>
        <taxon>Fungi incertae sedis</taxon>
        <taxon>Mucoromycota</taxon>
        <taxon>Glomeromycotina</taxon>
        <taxon>Glomeromycetes</taxon>
        <taxon>Diversisporales</taxon>
        <taxon>Gigasporaceae</taxon>
        <taxon>Gigaspora</taxon>
    </lineage>
</organism>
<accession>A0ABN7XME5</accession>
<evidence type="ECO:0000313" key="2">
    <source>
        <dbReference type="Proteomes" id="UP000789901"/>
    </source>
</evidence>
<reference evidence="1 2" key="1">
    <citation type="submission" date="2021-06" db="EMBL/GenBank/DDBJ databases">
        <authorList>
            <person name="Kallberg Y."/>
            <person name="Tangrot J."/>
            <person name="Rosling A."/>
        </authorList>
    </citation>
    <scope>NUCLEOTIDE SEQUENCE [LARGE SCALE GENOMIC DNA]</scope>
    <source>
        <strain evidence="1 2">120-4 pot B 10/14</strain>
    </source>
</reference>
<feature type="non-terminal residue" evidence="1">
    <location>
        <position position="1"/>
    </location>
</feature>
<protein>
    <submittedName>
        <fullName evidence="1">38288_t:CDS:1</fullName>
    </submittedName>
</protein>
<evidence type="ECO:0000313" key="1">
    <source>
        <dbReference type="EMBL" id="CAG8855538.1"/>
    </source>
</evidence>
<comment type="caution">
    <text evidence="1">The sequence shown here is derived from an EMBL/GenBank/DDBJ whole genome shotgun (WGS) entry which is preliminary data.</text>
</comment>
<proteinExistence type="predicted"/>
<dbReference type="Proteomes" id="UP000789901">
    <property type="component" value="Unassembled WGS sequence"/>
</dbReference>
<gene>
    <name evidence="1" type="ORF">GMARGA_LOCUS44359</name>
</gene>
<sequence length="208" mass="24244">SKCEIPDDAPKGYILEVDLEYPYKLHKAHSAYPLAPENIVIPKEEMSKYNQDLIKDLKHYTKTIKLVPNLNNKKNYIVHYRALQCYIKLGMKLTKIHRVIESDQSPWMKPFMEELARSRALATNDFEKNMYKLLGNANYGKTVENVRKYQRIDFIRPGSEAKKFKRLLADSSYKSHRILAENLVGINRHQSKAKLCKPIFIGMSVLDE</sequence>
<dbReference type="SUPFAM" id="SSF56672">
    <property type="entry name" value="DNA/RNA polymerases"/>
    <property type="match status" value="1"/>
</dbReference>
<dbReference type="EMBL" id="CAJVQB010150396">
    <property type="protein sequence ID" value="CAG8855538.1"/>
    <property type="molecule type" value="Genomic_DNA"/>
</dbReference>